<sequence>MRTCPSSSTGKTPAEAVGRMFRTHLTQLQPALEPSKHTSGFSSLFKVGELAWMMKHSVCKSTWLPGVVCGHSGARAYNIKLNNGAIAEHISGDDVCRRFAPELAEHVLHGTTAQHMPSSQLLQANRQESLRVQLRVTILFLCW</sequence>
<accession>A0ABQ9HKD9</accession>
<reference evidence="1 2" key="1">
    <citation type="submission" date="2023-02" db="EMBL/GenBank/DDBJ databases">
        <title>LHISI_Scaffold_Assembly.</title>
        <authorList>
            <person name="Stuart O.P."/>
            <person name="Cleave R."/>
            <person name="Magrath M.J.L."/>
            <person name="Mikheyev A.S."/>
        </authorList>
    </citation>
    <scope>NUCLEOTIDE SEQUENCE [LARGE SCALE GENOMIC DNA]</scope>
    <source>
        <strain evidence="1">Daus_M_001</strain>
        <tissue evidence="1">Leg muscle</tissue>
    </source>
</reference>
<protein>
    <submittedName>
        <fullName evidence="1">Uncharacterized protein</fullName>
    </submittedName>
</protein>
<keyword evidence="2" id="KW-1185">Reference proteome</keyword>
<evidence type="ECO:0000313" key="1">
    <source>
        <dbReference type="EMBL" id="KAJ8884735.1"/>
    </source>
</evidence>
<organism evidence="1 2">
    <name type="scientific">Dryococelus australis</name>
    <dbReference type="NCBI Taxonomy" id="614101"/>
    <lineage>
        <taxon>Eukaryota</taxon>
        <taxon>Metazoa</taxon>
        <taxon>Ecdysozoa</taxon>
        <taxon>Arthropoda</taxon>
        <taxon>Hexapoda</taxon>
        <taxon>Insecta</taxon>
        <taxon>Pterygota</taxon>
        <taxon>Neoptera</taxon>
        <taxon>Polyneoptera</taxon>
        <taxon>Phasmatodea</taxon>
        <taxon>Verophasmatodea</taxon>
        <taxon>Anareolatae</taxon>
        <taxon>Phasmatidae</taxon>
        <taxon>Eurycanthinae</taxon>
        <taxon>Dryococelus</taxon>
    </lineage>
</organism>
<comment type="caution">
    <text evidence="1">The sequence shown here is derived from an EMBL/GenBank/DDBJ whole genome shotgun (WGS) entry which is preliminary data.</text>
</comment>
<dbReference type="Proteomes" id="UP001159363">
    <property type="component" value="Chromosome X"/>
</dbReference>
<evidence type="ECO:0000313" key="2">
    <source>
        <dbReference type="Proteomes" id="UP001159363"/>
    </source>
</evidence>
<proteinExistence type="predicted"/>
<gene>
    <name evidence="1" type="ORF">PR048_010931</name>
</gene>
<dbReference type="EMBL" id="JARBHB010000004">
    <property type="protein sequence ID" value="KAJ8884735.1"/>
    <property type="molecule type" value="Genomic_DNA"/>
</dbReference>
<name>A0ABQ9HKD9_9NEOP</name>